<evidence type="ECO:0000313" key="5">
    <source>
        <dbReference type="EMBL" id="RNB51210.1"/>
    </source>
</evidence>
<dbReference type="Proteomes" id="UP000317180">
    <property type="component" value="Unassembled WGS sequence"/>
</dbReference>
<keyword evidence="7" id="KW-1185">Reference proteome</keyword>
<protein>
    <submittedName>
        <fullName evidence="4">DNA damage-inducible protein DinB</fullName>
    </submittedName>
    <submittedName>
        <fullName evidence="5">DUF664 domain-containing protein</fullName>
    </submittedName>
</protein>
<dbReference type="EMBL" id="BJOD01000035">
    <property type="protein sequence ID" value="GED27102.1"/>
    <property type="molecule type" value="Genomic_DNA"/>
</dbReference>
<dbReference type="OrthoDB" id="25666at2"/>
<proteinExistence type="inferred from homology"/>
<organism evidence="5 6">
    <name type="scientific">Brevibacillus agri</name>
    <dbReference type="NCBI Taxonomy" id="51101"/>
    <lineage>
        <taxon>Bacteria</taxon>
        <taxon>Bacillati</taxon>
        <taxon>Bacillota</taxon>
        <taxon>Bacilli</taxon>
        <taxon>Bacillales</taxon>
        <taxon>Paenibacillaceae</taxon>
        <taxon>Brevibacillus</taxon>
    </lineage>
</organism>
<dbReference type="Gene3D" id="1.20.120.450">
    <property type="entry name" value="dinb family like domain"/>
    <property type="match status" value="1"/>
</dbReference>
<dbReference type="GO" id="GO:0046872">
    <property type="term" value="F:metal ion binding"/>
    <property type="evidence" value="ECO:0007669"/>
    <property type="project" value="UniProtKB-KW"/>
</dbReference>
<dbReference type="AlphaFoldDB" id="A0A3M8AJ36"/>
<dbReference type="RefSeq" id="WP_122953280.1">
    <property type="nucleotide sequence ID" value="NZ_BJOD01000035.1"/>
</dbReference>
<dbReference type="InterPro" id="IPR007837">
    <property type="entry name" value="DinB"/>
</dbReference>
<evidence type="ECO:0000256" key="2">
    <source>
        <dbReference type="ARBA" id="ARBA00022723"/>
    </source>
</evidence>
<keyword evidence="2 3" id="KW-0479">Metal-binding</keyword>
<feature type="binding site" evidence="3">
    <location>
        <position position="123"/>
    </location>
    <ligand>
        <name>a divalent metal cation</name>
        <dbReference type="ChEBI" id="CHEBI:60240"/>
    </ligand>
</feature>
<comment type="similarity">
    <text evidence="1">Belongs to the DinB family.</text>
</comment>
<dbReference type="Pfam" id="PF05163">
    <property type="entry name" value="DinB"/>
    <property type="match status" value="1"/>
</dbReference>
<evidence type="ECO:0000313" key="7">
    <source>
        <dbReference type="Proteomes" id="UP000317180"/>
    </source>
</evidence>
<feature type="binding site" evidence="3">
    <location>
        <position position="44"/>
    </location>
    <ligand>
        <name>a divalent metal cation</name>
        <dbReference type="ChEBI" id="CHEBI:60240"/>
    </ligand>
</feature>
<feature type="binding site" evidence="3">
    <location>
        <position position="127"/>
    </location>
    <ligand>
        <name>a divalent metal cation</name>
        <dbReference type="ChEBI" id="CHEBI:60240"/>
    </ligand>
</feature>
<dbReference type="SUPFAM" id="SSF109854">
    <property type="entry name" value="DinB/YfiT-like putative metalloenzymes"/>
    <property type="match status" value="1"/>
</dbReference>
<dbReference type="GeneID" id="82809978"/>
<dbReference type="PANTHER" id="PTHR37302:SF3">
    <property type="entry name" value="DAMAGE-INDUCIBLE PROTEIN DINB"/>
    <property type="match status" value="1"/>
</dbReference>
<evidence type="ECO:0000313" key="6">
    <source>
        <dbReference type="Proteomes" id="UP000276178"/>
    </source>
</evidence>
<reference evidence="4 7" key="2">
    <citation type="submission" date="2019-06" db="EMBL/GenBank/DDBJ databases">
        <title>Whole genome shotgun sequence of Brevibacillus agri NBRC 15538.</title>
        <authorList>
            <person name="Hosoyama A."/>
            <person name="Uohara A."/>
            <person name="Ohji S."/>
            <person name="Ichikawa N."/>
        </authorList>
    </citation>
    <scope>NUCLEOTIDE SEQUENCE [LARGE SCALE GENOMIC DNA]</scope>
    <source>
        <strain evidence="4 7">NBRC 15538</strain>
    </source>
</reference>
<dbReference type="PANTHER" id="PTHR37302">
    <property type="entry name" value="SLR1116 PROTEIN"/>
    <property type="match status" value="1"/>
</dbReference>
<dbReference type="EMBL" id="RHHN01000065">
    <property type="protein sequence ID" value="RNB51210.1"/>
    <property type="molecule type" value="Genomic_DNA"/>
</dbReference>
<comment type="caution">
    <text evidence="5">The sequence shown here is derived from an EMBL/GenBank/DDBJ whole genome shotgun (WGS) entry which is preliminary data.</text>
</comment>
<evidence type="ECO:0000256" key="3">
    <source>
        <dbReference type="PIRSR" id="PIRSR607837-1"/>
    </source>
</evidence>
<gene>
    <name evidence="4" type="ORF">BAG01nite_32040</name>
    <name evidence="5" type="ORF">EB820_20360</name>
</gene>
<reference evidence="5 6" key="1">
    <citation type="submission" date="2018-10" db="EMBL/GenBank/DDBJ databases">
        <title>Phylogenomics of Brevibacillus.</title>
        <authorList>
            <person name="Dunlap C."/>
        </authorList>
    </citation>
    <scope>NUCLEOTIDE SEQUENCE [LARGE SCALE GENOMIC DNA]</scope>
    <source>
        <strain evidence="5 6">NRRL NRS 1219</strain>
    </source>
</reference>
<accession>A0A3M8AJ36</accession>
<name>A0A3M8AJ36_9BACL</name>
<evidence type="ECO:0000256" key="1">
    <source>
        <dbReference type="ARBA" id="ARBA00008635"/>
    </source>
</evidence>
<dbReference type="Proteomes" id="UP000276178">
    <property type="component" value="Unassembled WGS sequence"/>
</dbReference>
<sequence>MKKLLAYNWMVRDEWFAWCAKLPEEELLKTRVGGAGTILYTLFHIADVEYSWLRAVQGKPDVQVPYEEHQSLVQVKALAAQWREELRDFIEAWTDDWEREPVRVAWSDKEYAKGEIMRHVIAHEIHHMGQLSIWARELSYTPVSANFIGRNLV</sequence>
<evidence type="ECO:0000313" key="4">
    <source>
        <dbReference type="EMBL" id="GED27102.1"/>
    </source>
</evidence>
<dbReference type="InterPro" id="IPR034660">
    <property type="entry name" value="DinB/YfiT-like"/>
</dbReference>